<dbReference type="PANTHER" id="PTHR10264:SF127">
    <property type="entry name" value="PODOCIN"/>
    <property type="match status" value="1"/>
</dbReference>
<comment type="caution">
    <text evidence="11">The sequence shown here is derived from an EMBL/GenBank/DDBJ whole genome shotgun (WGS) entry which is preliminary data.</text>
</comment>
<evidence type="ECO:0000259" key="10">
    <source>
        <dbReference type="SMART" id="SM00244"/>
    </source>
</evidence>
<dbReference type="InterPro" id="IPR005304">
    <property type="entry name" value="Rbsml_bgen_MeTrfase_EMG1/NEP1"/>
</dbReference>
<dbReference type="PANTHER" id="PTHR10264">
    <property type="entry name" value="BAND 7 PROTEIN-RELATED"/>
    <property type="match status" value="1"/>
</dbReference>
<dbReference type="InterPro" id="IPR029028">
    <property type="entry name" value="Alpha/beta_knot_MTases"/>
</dbReference>
<keyword evidence="7 9" id="KW-0472">Membrane</keyword>
<evidence type="ECO:0000313" key="12">
    <source>
        <dbReference type="Proteomes" id="UP000887458"/>
    </source>
</evidence>
<dbReference type="Gene3D" id="3.40.1280.10">
    <property type="match status" value="1"/>
</dbReference>
<dbReference type="InterPro" id="IPR018080">
    <property type="entry name" value="Band_7/stomatin-like_CS"/>
</dbReference>
<evidence type="ECO:0000256" key="7">
    <source>
        <dbReference type="ARBA" id="ARBA00023136"/>
    </source>
</evidence>
<name>A0ABQ8JW73_DERPT</name>
<dbReference type="Pfam" id="PF01145">
    <property type="entry name" value="Band_7"/>
    <property type="match status" value="1"/>
</dbReference>
<feature type="transmembrane region" description="Helical" evidence="9">
    <location>
        <begin position="20"/>
        <end position="43"/>
    </location>
</feature>
<keyword evidence="4" id="KW-0690">Ribosome biogenesis</keyword>
<gene>
    <name evidence="11" type="ORF">DERP_002650</name>
</gene>
<proteinExistence type="inferred from homology"/>
<dbReference type="SMART" id="SM00244">
    <property type="entry name" value="PHB"/>
    <property type="match status" value="1"/>
</dbReference>
<evidence type="ECO:0000313" key="11">
    <source>
        <dbReference type="EMBL" id="KAH9426551.1"/>
    </source>
</evidence>
<dbReference type="CDD" id="cd18088">
    <property type="entry name" value="Nep1-like"/>
    <property type="match status" value="1"/>
</dbReference>
<evidence type="ECO:0000256" key="1">
    <source>
        <dbReference type="ARBA" id="ARBA00004370"/>
    </source>
</evidence>
<keyword evidence="9" id="KW-1133">Transmembrane helix</keyword>
<sequence>MSQDTGEQNDSNQGVCGVILTLFSIGIAACTFPLSLFFCIKVVQEYERAVIFRLGRLLHGGAKGPGIFFILPCIEHYTKVDLRTLTFDVPPQEVLTKDSVTVSVDAVVYYRVHNATVSVANVENAHHSTRLLAQTTLRNMLGTHNLHEILSDRESISNSMQTVLDECTGAWGIKVERVEIKDVRLPVQLQRAMAAEAEAAREARAKVIAAEGEQKSARALKEAAEVIAQSPAALQLRYLQTLNTISAEKNSTIIFPLPIDFISHFIRPTNPYMICFPSILLIESIKSKNFKRKFNNDHGDGHNDNDVQQQNSGGQLIETGENEQPLTTIEDYDHDNPDSLKNMTNSNDKIFNPKRFRNVTNQSKRLIIILERANLEIVKNKEKFELLNTDDHQNLIKKFKKDPMFCRPDILHQCLLMLFDSPLNRAGLLQVYVHSEQNVLIEINPQTRVPRTFKRFAFLMVQLLHKLSVRASNSSDKLMRVIKNPITLHLPVGCRRIGTTFKSANLVKPKELVPNDNQPIAIVIGAMAHGNVEVDYTESDVSISQYPLSAALACTKICSAFEEAWEIF</sequence>
<comment type="similarity">
    <text evidence="3">Belongs to the band 7/mec-2 family.</text>
</comment>
<dbReference type="SUPFAM" id="SSF75217">
    <property type="entry name" value="alpha/beta knot"/>
    <property type="match status" value="1"/>
</dbReference>
<dbReference type="InterPro" id="IPR029026">
    <property type="entry name" value="tRNA_m1G_MTases_N"/>
</dbReference>
<accession>A0ABQ8JW73</accession>
<dbReference type="InterPro" id="IPR001107">
    <property type="entry name" value="Band_7"/>
</dbReference>
<dbReference type="InterPro" id="IPR001972">
    <property type="entry name" value="Stomatin_HflK_fam"/>
</dbReference>
<dbReference type="InterPro" id="IPR036013">
    <property type="entry name" value="Band_7/SPFH_dom_sf"/>
</dbReference>
<evidence type="ECO:0000256" key="2">
    <source>
        <dbReference type="ARBA" id="ARBA00008115"/>
    </source>
</evidence>
<evidence type="ECO:0000256" key="6">
    <source>
        <dbReference type="ARBA" id="ARBA00022884"/>
    </source>
</evidence>
<dbReference type="Pfam" id="PF03587">
    <property type="entry name" value="EMG1"/>
    <property type="match status" value="1"/>
</dbReference>
<evidence type="ECO:0000256" key="5">
    <source>
        <dbReference type="ARBA" id="ARBA00022730"/>
    </source>
</evidence>
<keyword evidence="9" id="KW-0812">Transmembrane</keyword>
<comment type="subcellular location">
    <subcellularLocation>
        <location evidence="1">Membrane</location>
    </subcellularLocation>
</comment>
<feature type="compositionally biased region" description="Basic and acidic residues" evidence="8">
    <location>
        <begin position="294"/>
        <end position="305"/>
    </location>
</feature>
<dbReference type="PRINTS" id="PR00721">
    <property type="entry name" value="STOMATIN"/>
</dbReference>
<evidence type="ECO:0000256" key="8">
    <source>
        <dbReference type="SAM" id="MobiDB-lite"/>
    </source>
</evidence>
<evidence type="ECO:0000256" key="4">
    <source>
        <dbReference type="ARBA" id="ARBA00022517"/>
    </source>
</evidence>
<dbReference type="InterPro" id="IPR043202">
    <property type="entry name" value="Band-7_stomatin-like"/>
</dbReference>
<protein>
    <recommendedName>
        <fullName evidence="10">Band 7 domain-containing protein</fullName>
    </recommendedName>
</protein>
<dbReference type="Gene3D" id="3.30.479.30">
    <property type="entry name" value="Band 7 domain"/>
    <property type="match status" value="1"/>
</dbReference>
<comment type="similarity">
    <text evidence="2">Belongs to the class IV-like SAM-binding methyltransferase superfamily. RNA methyltransferase NEP1 family.</text>
</comment>
<evidence type="ECO:0000256" key="9">
    <source>
        <dbReference type="SAM" id="Phobius"/>
    </source>
</evidence>
<dbReference type="PROSITE" id="PS01270">
    <property type="entry name" value="BAND_7"/>
    <property type="match status" value="1"/>
</dbReference>
<feature type="domain" description="Band 7" evidence="10">
    <location>
        <begin position="38"/>
        <end position="197"/>
    </location>
</feature>
<keyword evidence="5" id="KW-0699">rRNA-binding</keyword>
<evidence type="ECO:0000256" key="3">
    <source>
        <dbReference type="ARBA" id="ARBA00008164"/>
    </source>
</evidence>
<dbReference type="CDD" id="cd03403">
    <property type="entry name" value="SPFH_stomatin"/>
    <property type="match status" value="1"/>
</dbReference>
<dbReference type="Gene3D" id="6.10.250.2090">
    <property type="match status" value="1"/>
</dbReference>
<keyword evidence="12" id="KW-1185">Reference proteome</keyword>
<reference evidence="11 12" key="1">
    <citation type="journal article" date="2018" name="J. Allergy Clin. Immunol.">
        <title>High-quality assembly of Dermatophagoides pteronyssinus genome and transcriptome reveals a wide range of novel allergens.</title>
        <authorList>
            <person name="Liu X.Y."/>
            <person name="Yang K.Y."/>
            <person name="Wang M.Q."/>
            <person name="Kwok J.S."/>
            <person name="Zeng X."/>
            <person name="Yang Z."/>
            <person name="Xiao X.J."/>
            <person name="Lau C.P."/>
            <person name="Li Y."/>
            <person name="Huang Z.M."/>
            <person name="Ba J.G."/>
            <person name="Yim A.K."/>
            <person name="Ouyang C.Y."/>
            <person name="Ngai S.M."/>
            <person name="Chan T.F."/>
            <person name="Leung E.L."/>
            <person name="Liu L."/>
            <person name="Liu Z.G."/>
            <person name="Tsui S.K."/>
        </authorList>
    </citation>
    <scope>NUCLEOTIDE SEQUENCE [LARGE SCALE GENOMIC DNA]</scope>
    <source>
        <strain evidence="11">Derp</strain>
    </source>
</reference>
<dbReference type="Proteomes" id="UP000887458">
    <property type="component" value="Unassembled WGS sequence"/>
</dbReference>
<reference evidence="11 12" key="2">
    <citation type="journal article" date="2022" name="Mol. Biol. Evol.">
        <title>Comparative Genomics Reveals Insights into the Divergent Evolution of Astigmatic Mites and Household Pest Adaptations.</title>
        <authorList>
            <person name="Xiong Q."/>
            <person name="Wan A.T."/>
            <person name="Liu X."/>
            <person name="Fung C.S."/>
            <person name="Xiao X."/>
            <person name="Malainual N."/>
            <person name="Hou J."/>
            <person name="Wang L."/>
            <person name="Wang M."/>
            <person name="Yang K.Y."/>
            <person name="Cui Y."/>
            <person name="Leung E.L."/>
            <person name="Nong W."/>
            <person name="Shin S.K."/>
            <person name="Au S.W."/>
            <person name="Jeong K.Y."/>
            <person name="Chew F.T."/>
            <person name="Hui J.H."/>
            <person name="Leung T.F."/>
            <person name="Tungtrongchitr A."/>
            <person name="Zhong N."/>
            <person name="Liu Z."/>
            <person name="Tsui S.K."/>
        </authorList>
    </citation>
    <scope>NUCLEOTIDE SEQUENCE [LARGE SCALE GENOMIC DNA]</scope>
    <source>
        <strain evidence="11">Derp</strain>
    </source>
</reference>
<organism evidence="11 12">
    <name type="scientific">Dermatophagoides pteronyssinus</name>
    <name type="common">European house dust mite</name>
    <dbReference type="NCBI Taxonomy" id="6956"/>
    <lineage>
        <taxon>Eukaryota</taxon>
        <taxon>Metazoa</taxon>
        <taxon>Ecdysozoa</taxon>
        <taxon>Arthropoda</taxon>
        <taxon>Chelicerata</taxon>
        <taxon>Arachnida</taxon>
        <taxon>Acari</taxon>
        <taxon>Acariformes</taxon>
        <taxon>Sarcoptiformes</taxon>
        <taxon>Astigmata</taxon>
        <taxon>Psoroptidia</taxon>
        <taxon>Analgoidea</taxon>
        <taxon>Pyroglyphidae</taxon>
        <taxon>Dermatophagoidinae</taxon>
        <taxon>Dermatophagoides</taxon>
    </lineage>
</organism>
<keyword evidence="6" id="KW-0694">RNA-binding</keyword>
<dbReference type="EMBL" id="NJHN03000008">
    <property type="protein sequence ID" value="KAH9426551.1"/>
    <property type="molecule type" value="Genomic_DNA"/>
</dbReference>
<feature type="region of interest" description="Disordered" evidence="8">
    <location>
        <begin position="293"/>
        <end position="312"/>
    </location>
</feature>
<dbReference type="SUPFAM" id="SSF117892">
    <property type="entry name" value="Band 7/SPFH domain"/>
    <property type="match status" value="1"/>
</dbReference>